<evidence type="ECO:0000256" key="1">
    <source>
        <dbReference type="SAM" id="MobiDB-lite"/>
    </source>
</evidence>
<dbReference type="RefSeq" id="WP_203909066.1">
    <property type="nucleotide sequence ID" value="NZ_BONY01000017.1"/>
</dbReference>
<name>A0A8J3VGM9_9ACTN</name>
<sequence>MKAPLKLSLYGLGLLLIFAAALGAGRLAGPTGLASEEVDMNGDGHNQGHQSPTPQAAPPIPGGVQIAQDGYRLDLASTTLSSTGTHPLTFSVIGPDGKPVTSFTAAHEKDLHLIVVRRDLTGFQHLHPVLGDGGVWSVPLTVDRPGAYRVFADFRPAAHDKGLILGADATAPGDYQPRPLAPPSRTTTVDDYTVTLDGDLVPGTSSKLTLTVSKDGRPVTDLQPYLGAFGHLVALRDGDLAYLHVHPEESKIARPQIVFYAEVPSSGGYGLFLDFQHQGIVRTAAFTAATHGTTAPAASPTPAPSASGHGHN</sequence>
<protein>
    <recommendedName>
        <fullName evidence="4">Secreted protein</fullName>
    </recommendedName>
</protein>
<dbReference type="EMBL" id="BONY01000017">
    <property type="protein sequence ID" value="GIH05201.1"/>
    <property type="molecule type" value="Genomic_DNA"/>
</dbReference>
<evidence type="ECO:0000313" key="3">
    <source>
        <dbReference type="Proteomes" id="UP000612899"/>
    </source>
</evidence>
<proteinExistence type="predicted"/>
<reference evidence="2" key="1">
    <citation type="submission" date="2021-01" db="EMBL/GenBank/DDBJ databases">
        <title>Whole genome shotgun sequence of Rhizocola hellebori NBRC 109834.</title>
        <authorList>
            <person name="Komaki H."/>
            <person name="Tamura T."/>
        </authorList>
    </citation>
    <scope>NUCLEOTIDE SEQUENCE</scope>
    <source>
        <strain evidence="2">NBRC 109834</strain>
    </source>
</reference>
<feature type="region of interest" description="Disordered" evidence="1">
    <location>
        <begin position="292"/>
        <end position="312"/>
    </location>
</feature>
<feature type="region of interest" description="Disordered" evidence="1">
    <location>
        <begin position="35"/>
        <end position="60"/>
    </location>
</feature>
<dbReference type="AlphaFoldDB" id="A0A8J3VGM9"/>
<keyword evidence="3" id="KW-1185">Reference proteome</keyword>
<comment type="caution">
    <text evidence="2">The sequence shown here is derived from an EMBL/GenBank/DDBJ whole genome shotgun (WGS) entry which is preliminary data.</text>
</comment>
<organism evidence="2 3">
    <name type="scientific">Rhizocola hellebori</name>
    <dbReference type="NCBI Taxonomy" id="1392758"/>
    <lineage>
        <taxon>Bacteria</taxon>
        <taxon>Bacillati</taxon>
        <taxon>Actinomycetota</taxon>
        <taxon>Actinomycetes</taxon>
        <taxon>Micromonosporales</taxon>
        <taxon>Micromonosporaceae</taxon>
        <taxon>Rhizocola</taxon>
    </lineage>
</organism>
<accession>A0A8J3VGM9</accession>
<evidence type="ECO:0000313" key="2">
    <source>
        <dbReference type="EMBL" id="GIH05201.1"/>
    </source>
</evidence>
<dbReference type="Proteomes" id="UP000612899">
    <property type="component" value="Unassembled WGS sequence"/>
</dbReference>
<evidence type="ECO:0008006" key="4">
    <source>
        <dbReference type="Google" id="ProtNLM"/>
    </source>
</evidence>
<gene>
    <name evidence="2" type="ORF">Rhe02_32680</name>
</gene>